<protein>
    <submittedName>
        <fullName evidence="1">Uncharacterized protein</fullName>
    </submittedName>
</protein>
<evidence type="ECO:0000313" key="2">
    <source>
        <dbReference type="Proteomes" id="UP001219933"/>
    </source>
</evidence>
<dbReference type="Proteomes" id="UP001219933">
    <property type="component" value="Chromosome 6"/>
</dbReference>
<organism evidence="1 2">
    <name type="scientific">Malassezia cuniculi</name>
    <dbReference type="NCBI Taxonomy" id="948313"/>
    <lineage>
        <taxon>Eukaryota</taxon>
        <taxon>Fungi</taxon>
        <taxon>Dikarya</taxon>
        <taxon>Basidiomycota</taxon>
        <taxon>Ustilaginomycotina</taxon>
        <taxon>Malasseziomycetes</taxon>
        <taxon>Malasseziales</taxon>
        <taxon>Malasseziaceae</taxon>
        <taxon>Malassezia</taxon>
    </lineage>
</organism>
<proteinExistence type="predicted"/>
<dbReference type="AlphaFoldDB" id="A0AAF0J872"/>
<reference evidence="1" key="1">
    <citation type="submission" date="2023-03" db="EMBL/GenBank/DDBJ databases">
        <title>Mating type loci evolution in Malassezia.</title>
        <authorList>
            <person name="Coelho M.A."/>
        </authorList>
    </citation>
    <scope>NUCLEOTIDE SEQUENCE</scope>
    <source>
        <strain evidence="1">CBS 11721</strain>
    </source>
</reference>
<keyword evidence="2" id="KW-1185">Reference proteome</keyword>
<name>A0AAF0J872_9BASI</name>
<gene>
    <name evidence="1" type="ORF">MCUN1_003880</name>
</gene>
<dbReference type="EMBL" id="CP119882">
    <property type="protein sequence ID" value="WFD36988.1"/>
    <property type="molecule type" value="Genomic_DNA"/>
</dbReference>
<sequence>MSIALYCAPHADADSVLGAIRATDYIKEATSGEVAPEESELWALVKSRGEAADVEAAVKAAQALPDGWSKTTCILADAQTARDQSVVLVHITAGGAETLRVAADSTLELAQRLSLGSGSISEFRQLCGEGNIYDAYGSS</sequence>
<accession>A0AAF0J872</accession>
<evidence type="ECO:0000313" key="1">
    <source>
        <dbReference type="EMBL" id="WFD36988.1"/>
    </source>
</evidence>